<proteinExistence type="predicted"/>
<feature type="region of interest" description="Disordered" evidence="1">
    <location>
        <begin position="99"/>
        <end position="118"/>
    </location>
</feature>
<organism evidence="3">
    <name type="scientific">Alexandrium monilatum</name>
    <dbReference type="NCBI Taxonomy" id="311494"/>
    <lineage>
        <taxon>Eukaryota</taxon>
        <taxon>Sar</taxon>
        <taxon>Alveolata</taxon>
        <taxon>Dinophyceae</taxon>
        <taxon>Gonyaulacales</taxon>
        <taxon>Pyrocystaceae</taxon>
        <taxon>Alexandrium</taxon>
    </lineage>
</organism>
<feature type="region of interest" description="Disordered" evidence="1">
    <location>
        <begin position="134"/>
        <end position="160"/>
    </location>
</feature>
<keyword evidence="2" id="KW-1133">Transmembrane helix</keyword>
<sequence length="267" mass="28231">MLRFVYLLGMRGQQHLPFVPILLLLLGLFLGMAASVRLLAGRFEARVLRSQLPDGIAAAAAALPTWTSAADSAAAFLHRSGPPLQRQALWLRERLREGSAAGRGGQPPEQPEDATPEGAVLRCGARTWSRRSLSAATGASCSGTRHRRRPWRRGRPGGRDWGSLRSNSRACRLPCRPWWRSTGSGCRCGGTGACPLGRRSGGSNGGSAAGASCSCARRLCLPWRRSGCSNRRSAGSRACPLGLRKVGSTGGRACGGTSASASDVRSR</sequence>
<evidence type="ECO:0000256" key="1">
    <source>
        <dbReference type="SAM" id="MobiDB-lite"/>
    </source>
</evidence>
<protein>
    <submittedName>
        <fullName evidence="3">Uncharacterized protein</fullName>
    </submittedName>
</protein>
<feature type="compositionally biased region" description="Basic residues" evidence="1">
    <location>
        <begin position="144"/>
        <end position="156"/>
    </location>
</feature>
<keyword evidence="2" id="KW-0812">Transmembrane</keyword>
<evidence type="ECO:0000256" key="2">
    <source>
        <dbReference type="SAM" id="Phobius"/>
    </source>
</evidence>
<dbReference type="EMBL" id="HBNR01058020">
    <property type="protein sequence ID" value="CAE4625682.1"/>
    <property type="molecule type" value="Transcribed_RNA"/>
</dbReference>
<gene>
    <name evidence="3" type="ORF">AMON00008_LOCUS40805</name>
</gene>
<accession>A0A7S4RVZ1</accession>
<name>A0A7S4RVZ1_9DINO</name>
<reference evidence="3" key="1">
    <citation type="submission" date="2021-01" db="EMBL/GenBank/DDBJ databases">
        <authorList>
            <person name="Corre E."/>
            <person name="Pelletier E."/>
            <person name="Niang G."/>
            <person name="Scheremetjew M."/>
            <person name="Finn R."/>
            <person name="Kale V."/>
            <person name="Holt S."/>
            <person name="Cochrane G."/>
            <person name="Meng A."/>
            <person name="Brown T."/>
            <person name="Cohen L."/>
        </authorList>
    </citation>
    <scope>NUCLEOTIDE SEQUENCE</scope>
    <source>
        <strain evidence="3">CCMP3105</strain>
    </source>
</reference>
<evidence type="ECO:0000313" key="3">
    <source>
        <dbReference type="EMBL" id="CAE4625682.1"/>
    </source>
</evidence>
<feature type="transmembrane region" description="Helical" evidence="2">
    <location>
        <begin position="20"/>
        <end position="40"/>
    </location>
</feature>
<keyword evidence="2" id="KW-0472">Membrane</keyword>
<dbReference type="AlphaFoldDB" id="A0A7S4RVZ1"/>